<organism evidence="1 2">
    <name type="scientific">Crucibulum laeve</name>
    <dbReference type="NCBI Taxonomy" id="68775"/>
    <lineage>
        <taxon>Eukaryota</taxon>
        <taxon>Fungi</taxon>
        <taxon>Dikarya</taxon>
        <taxon>Basidiomycota</taxon>
        <taxon>Agaricomycotina</taxon>
        <taxon>Agaricomycetes</taxon>
        <taxon>Agaricomycetidae</taxon>
        <taxon>Agaricales</taxon>
        <taxon>Agaricineae</taxon>
        <taxon>Nidulariaceae</taxon>
        <taxon>Crucibulum</taxon>
    </lineage>
</organism>
<dbReference type="Proteomes" id="UP000308652">
    <property type="component" value="Unassembled WGS sequence"/>
</dbReference>
<proteinExistence type="predicted"/>
<dbReference type="PANTHER" id="PTHR38926:SF5">
    <property type="entry name" value="F-BOX AND LEUCINE-RICH REPEAT PROTEIN 6"/>
    <property type="match status" value="1"/>
</dbReference>
<dbReference type="AlphaFoldDB" id="A0A5C3LQE6"/>
<accession>A0A5C3LQE6</accession>
<dbReference type="InterPro" id="IPR036047">
    <property type="entry name" value="F-box-like_dom_sf"/>
</dbReference>
<evidence type="ECO:0000313" key="1">
    <source>
        <dbReference type="EMBL" id="TFK34533.1"/>
    </source>
</evidence>
<dbReference type="SUPFAM" id="SSF52047">
    <property type="entry name" value="RNI-like"/>
    <property type="match status" value="1"/>
</dbReference>
<dbReference type="PANTHER" id="PTHR38926">
    <property type="entry name" value="F-BOX DOMAIN CONTAINING PROTEIN, EXPRESSED"/>
    <property type="match status" value="1"/>
</dbReference>
<name>A0A5C3LQE6_9AGAR</name>
<dbReference type="STRING" id="68775.A0A5C3LQE6"/>
<dbReference type="Gene3D" id="1.20.1280.50">
    <property type="match status" value="1"/>
</dbReference>
<dbReference type="InterPro" id="IPR032675">
    <property type="entry name" value="LRR_dom_sf"/>
</dbReference>
<evidence type="ECO:0000313" key="2">
    <source>
        <dbReference type="Proteomes" id="UP000308652"/>
    </source>
</evidence>
<reference evidence="1 2" key="1">
    <citation type="journal article" date="2019" name="Nat. Ecol. Evol.">
        <title>Megaphylogeny resolves global patterns of mushroom evolution.</title>
        <authorList>
            <person name="Varga T."/>
            <person name="Krizsan K."/>
            <person name="Foldi C."/>
            <person name="Dima B."/>
            <person name="Sanchez-Garcia M."/>
            <person name="Sanchez-Ramirez S."/>
            <person name="Szollosi G.J."/>
            <person name="Szarkandi J.G."/>
            <person name="Papp V."/>
            <person name="Albert L."/>
            <person name="Andreopoulos W."/>
            <person name="Angelini C."/>
            <person name="Antonin V."/>
            <person name="Barry K.W."/>
            <person name="Bougher N.L."/>
            <person name="Buchanan P."/>
            <person name="Buyck B."/>
            <person name="Bense V."/>
            <person name="Catcheside P."/>
            <person name="Chovatia M."/>
            <person name="Cooper J."/>
            <person name="Damon W."/>
            <person name="Desjardin D."/>
            <person name="Finy P."/>
            <person name="Geml J."/>
            <person name="Haridas S."/>
            <person name="Hughes K."/>
            <person name="Justo A."/>
            <person name="Karasinski D."/>
            <person name="Kautmanova I."/>
            <person name="Kiss B."/>
            <person name="Kocsube S."/>
            <person name="Kotiranta H."/>
            <person name="LaButti K.M."/>
            <person name="Lechner B.E."/>
            <person name="Liimatainen K."/>
            <person name="Lipzen A."/>
            <person name="Lukacs Z."/>
            <person name="Mihaltcheva S."/>
            <person name="Morgado L.N."/>
            <person name="Niskanen T."/>
            <person name="Noordeloos M.E."/>
            <person name="Ohm R.A."/>
            <person name="Ortiz-Santana B."/>
            <person name="Ovrebo C."/>
            <person name="Racz N."/>
            <person name="Riley R."/>
            <person name="Savchenko A."/>
            <person name="Shiryaev A."/>
            <person name="Soop K."/>
            <person name="Spirin V."/>
            <person name="Szebenyi C."/>
            <person name="Tomsovsky M."/>
            <person name="Tulloss R.E."/>
            <person name="Uehling J."/>
            <person name="Grigoriev I.V."/>
            <person name="Vagvolgyi C."/>
            <person name="Papp T."/>
            <person name="Martin F.M."/>
            <person name="Miettinen O."/>
            <person name="Hibbett D.S."/>
            <person name="Nagy L.G."/>
        </authorList>
    </citation>
    <scope>NUCLEOTIDE SEQUENCE [LARGE SCALE GENOMIC DNA]</scope>
    <source>
        <strain evidence="1 2">CBS 166.37</strain>
    </source>
</reference>
<dbReference type="EMBL" id="ML213630">
    <property type="protein sequence ID" value="TFK34533.1"/>
    <property type="molecule type" value="Genomic_DNA"/>
</dbReference>
<dbReference type="Gene3D" id="3.80.10.10">
    <property type="entry name" value="Ribonuclease Inhibitor"/>
    <property type="match status" value="1"/>
</dbReference>
<gene>
    <name evidence="1" type="ORF">BDQ12DRAFT_636226</name>
</gene>
<keyword evidence="2" id="KW-1185">Reference proteome</keyword>
<dbReference type="OrthoDB" id="3155440at2759"/>
<dbReference type="SUPFAM" id="SSF81383">
    <property type="entry name" value="F-box domain"/>
    <property type="match status" value="1"/>
</dbReference>
<protein>
    <submittedName>
        <fullName evidence="1">Uncharacterized protein</fullName>
    </submittedName>
</protein>
<sequence>MDMRTTIRSLPNELLEIIFEHGSSSSLPMAEQYPLLPLFSKFPLSPLFPTALSQVCHRWRCLALNMPSLWRYIHVTRSAESHRRLKSDLRRSLEWVSIYLHRSEGLPLRIVLDCTHLPIASAMSLIIVASRRWHSLTILVSHVGTLSPVLSSFRSTPVPQLEYLTVAADIYREGIISTQPLPAFFTAGTPQLVSLRLKGVYLAWNGPPLTGLVTLELRFTTRWPSFNELRDMFAASPLLRRLVIQDDIGSIVRNVAQPDSKSIIDLPHLQSLSIQIYRVRQGDADVTPLLKLFSMPMLETLSLQGLRALEWVRVTHHFKMLKDTVNFPSIKTLHLLDVQGQIQTNVAMCEAFPRLSTLKLTQASSKAFLELMLEDAEHMNHWKLPIWPNLTRMIIHGDENFSLPLLQSVVNFRQALHRPSLTLALDEAYLQDQKRMDWLKRFSTLSLAED</sequence>